<gene>
    <name evidence="2" type="ORF">BINO364_LOCUS2045</name>
</gene>
<protein>
    <submittedName>
        <fullName evidence="2">Uncharacterized protein</fullName>
    </submittedName>
</protein>
<dbReference type="OrthoDB" id="6924228at2759"/>
<evidence type="ECO:0000313" key="3">
    <source>
        <dbReference type="Proteomes" id="UP000838878"/>
    </source>
</evidence>
<feature type="signal peptide" evidence="1">
    <location>
        <begin position="1"/>
        <end position="18"/>
    </location>
</feature>
<dbReference type="EMBL" id="OV170230">
    <property type="protein sequence ID" value="CAH0715062.1"/>
    <property type="molecule type" value="Genomic_DNA"/>
</dbReference>
<evidence type="ECO:0000256" key="1">
    <source>
        <dbReference type="SAM" id="SignalP"/>
    </source>
</evidence>
<keyword evidence="1" id="KW-0732">Signal</keyword>
<reference evidence="2" key="1">
    <citation type="submission" date="2021-12" db="EMBL/GenBank/DDBJ databases">
        <authorList>
            <person name="Martin H S."/>
        </authorList>
    </citation>
    <scope>NUCLEOTIDE SEQUENCE</scope>
</reference>
<evidence type="ECO:0000313" key="2">
    <source>
        <dbReference type="EMBL" id="CAH0715062.1"/>
    </source>
</evidence>
<feature type="non-terminal residue" evidence="2">
    <location>
        <position position="117"/>
    </location>
</feature>
<sequence>MKIYTIVILLIAVQLASATVTLDKITEKVHAGLKTLKEKAVTKLHKLKEGIDLKKLHQLDVLHLLPYAHKHYVHEHYSKKTPLVVDQHQIQRLKHYFEPHHKPAPVHYHRFEHYEHI</sequence>
<dbReference type="AlphaFoldDB" id="A0A8J9VNU2"/>
<feature type="chain" id="PRO_5035436472" evidence="1">
    <location>
        <begin position="19"/>
        <end position="117"/>
    </location>
</feature>
<keyword evidence="3" id="KW-1185">Reference proteome</keyword>
<dbReference type="Proteomes" id="UP000838878">
    <property type="component" value="Chromosome 10"/>
</dbReference>
<accession>A0A8J9VNU2</accession>
<proteinExistence type="predicted"/>
<organism evidence="2 3">
    <name type="scientific">Brenthis ino</name>
    <name type="common">lesser marbled fritillary</name>
    <dbReference type="NCBI Taxonomy" id="405034"/>
    <lineage>
        <taxon>Eukaryota</taxon>
        <taxon>Metazoa</taxon>
        <taxon>Ecdysozoa</taxon>
        <taxon>Arthropoda</taxon>
        <taxon>Hexapoda</taxon>
        <taxon>Insecta</taxon>
        <taxon>Pterygota</taxon>
        <taxon>Neoptera</taxon>
        <taxon>Endopterygota</taxon>
        <taxon>Lepidoptera</taxon>
        <taxon>Glossata</taxon>
        <taxon>Ditrysia</taxon>
        <taxon>Papilionoidea</taxon>
        <taxon>Nymphalidae</taxon>
        <taxon>Heliconiinae</taxon>
        <taxon>Argynnini</taxon>
        <taxon>Brenthis</taxon>
    </lineage>
</organism>
<name>A0A8J9VNU2_9NEOP</name>